<sequence>MEKIHWVEELFPPHFSVKDLVGVNVNLEPVLISEHFEGRKAKRIENLYQQKMKNFQQNQMPSRKVSVSGLIVSEATSQTSIKELKSQGDGHSHAAVCKSDNSKKSTENSVDGLEKQNLWNTEERTVLCETKCRKDIAQQNLNAQLALVSLQSEELKAGSKNLRVCLEKKETELSKTKLELQNKTLYLRHIVQESFRKDLEIRGLKKDVQEKVVTTSYLRSQLQQSQLEAQDLRLQKEKLSSDCKQLSWQQRFERDCLVERLKEQSNLELKKLQAELDTVKAELRKEKYQHAQNKEALDLLHKHFSSLPSFGPVEAFKIEFLNK</sequence>
<organism evidence="3 4">
    <name type="scientific">Scyliorhinus torazame</name>
    <name type="common">Cloudy catshark</name>
    <name type="synonym">Catulus torazame</name>
    <dbReference type="NCBI Taxonomy" id="75743"/>
    <lineage>
        <taxon>Eukaryota</taxon>
        <taxon>Metazoa</taxon>
        <taxon>Chordata</taxon>
        <taxon>Craniata</taxon>
        <taxon>Vertebrata</taxon>
        <taxon>Chondrichthyes</taxon>
        <taxon>Elasmobranchii</taxon>
        <taxon>Galeomorphii</taxon>
        <taxon>Galeoidea</taxon>
        <taxon>Carcharhiniformes</taxon>
        <taxon>Scyliorhinidae</taxon>
        <taxon>Scyliorhinus</taxon>
    </lineage>
</organism>
<feature type="region of interest" description="Disordered" evidence="2">
    <location>
        <begin position="82"/>
        <end position="115"/>
    </location>
</feature>
<feature type="compositionally biased region" description="Basic and acidic residues" evidence="2">
    <location>
        <begin position="82"/>
        <end position="92"/>
    </location>
</feature>
<dbReference type="OrthoDB" id="5985715at2759"/>
<dbReference type="Proteomes" id="UP000288216">
    <property type="component" value="Unassembled WGS sequence"/>
</dbReference>
<comment type="caution">
    <text evidence="3">The sequence shown here is derived from an EMBL/GenBank/DDBJ whole genome shotgun (WGS) entry which is preliminary data.</text>
</comment>
<name>A0A401QGD3_SCYTO</name>
<reference evidence="3 4" key="1">
    <citation type="journal article" date="2018" name="Nat. Ecol. Evol.">
        <title>Shark genomes provide insights into elasmobranch evolution and the origin of vertebrates.</title>
        <authorList>
            <person name="Hara Y"/>
            <person name="Yamaguchi K"/>
            <person name="Onimaru K"/>
            <person name="Kadota M"/>
            <person name="Koyanagi M"/>
            <person name="Keeley SD"/>
            <person name="Tatsumi K"/>
            <person name="Tanaka K"/>
            <person name="Motone F"/>
            <person name="Kageyama Y"/>
            <person name="Nozu R"/>
            <person name="Adachi N"/>
            <person name="Nishimura O"/>
            <person name="Nakagawa R"/>
            <person name="Tanegashima C"/>
            <person name="Kiyatake I"/>
            <person name="Matsumoto R"/>
            <person name="Murakumo K"/>
            <person name="Nishida K"/>
            <person name="Terakita A"/>
            <person name="Kuratani S"/>
            <person name="Sato K"/>
            <person name="Hyodo S Kuraku.S."/>
        </authorList>
    </citation>
    <scope>NUCLEOTIDE SEQUENCE [LARGE SCALE GENOMIC DNA]</scope>
</reference>
<dbReference type="PANTHER" id="PTHR48251">
    <property type="entry name" value="COILED-COIL DOMAIN-CONTAINING PROTEIN 160"/>
    <property type="match status" value="1"/>
</dbReference>
<dbReference type="PANTHER" id="PTHR48251:SF1">
    <property type="entry name" value="COILED-COIL DOMAIN-CONTAINING PROTEIN 160"/>
    <property type="match status" value="1"/>
</dbReference>
<dbReference type="AlphaFoldDB" id="A0A401QGD3"/>
<proteinExistence type="predicted"/>
<protein>
    <submittedName>
        <fullName evidence="3">Uncharacterized protein</fullName>
    </submittedName>
</protein>
<dbReference type="OMA" id="STWTTKE"/>
<accession>A0A401QGD3</accession>
<keyword evidence="1" id="KW-0175">Coiled coil</keyword>
<feature type="coiled-coil region" evidence="1">
    <location>
        <begin position="222"/>
        <end position="289"/>
    </location>
</feature>
<dbReference type="STRING" id="75743.A0A401QGD3"/>
<gene>
    <name evidence="3" type="ORF">scyTo_0024969</name>
</gene>
<dbReference type="EMBL" id="BFAA01064754">
    <property type="protein sequence ID" value="GCB84367.1"/>
    <property type="molecule type" value="Genomic_DNA"/>
</dbReference>
<evidence type="ECO:0000256" key="1">
    <source>
        <dbReference type="SAM" id="Coils"/>
    </source>
</evidence>
<evidence type="ECO:0000313" key="4">
    <source>
        <dbReference type="Proteomes" id="UP000288216"/>
    </source>
</evidence>
<evidence type="ECO:0000256" key="2">
    <source>
        <dbReference type="SAM" id="MobiDB-lite"/>
    </source>
</evidence>
<keyword evidence="4" id="KW-1185">Reference proteome</keyword>
<evidence type="ECO:0000313" key="3">
    <source>
        <dbReference type="EMBL" id="GCB84367.1"/>
    </source>
</evidence>